<dbReference type="SMART" id="SM00704">
    <property type="entry name" value="ZnF_CDGSH"/>
    <property type="match status" value="2"/>
</dbReference>
<keyword evidence="2" id="KW-0479">Metal-binding</keyword>
<evidence type="ECO:0000256" key="1">
    <source>
        <dbReference type="ARBA" id="ARBA00022714"/>
    </source>
</evidence>
<dbReference type="RefSeq" id="WP_283832181.1">
    <property type="nucleotide sequence ID" value="NZ_JASJEU010000015.1"/>
</dbReference>
<dbReference type="PANTHER" id="PTHR46491">
    <property type="entry name" value="CDGSH IRON SULFUR DOMAIN PROTEIN HOMOLOG"/>
    <property type="match status" value="1"/>
</dbReference>
<feature type="domain" description="Iron-binding zinc finger CDGSH type" evidence="5">
    <location>
        <begin position="63"/>
        <end position="100"/>
    </location>
</feature>
<dbReference type="Pfam" id="PF09360">
    <property type="entry name" value="zf-CDGSH"/>
    <property type="match status" value="2"/>
</dbReference>
<evidence type="ECO:0000256" key="3">
    <source>
        <dbReference type="ARBA" id="ARBA00023004"/>
    </source>
</evidence>
<dbReference type="InterPro" id="IPR052950">
    <property type="entry name" value="CISD"/>
</dbReference>
<comment type="caution">
    <text evidence="6">The sequence shown here is derived from an EMBL/GenBank/DDBJ whole genome shotgun (WGS) entry which is preliminary data.</text>
</comment>
<dbReference type="PIRSF" id="PIRSF009180">
    <property type="entry name" value="UCP009180"/>
    <property type="match status" value="1"/>
</dbReference>
<evidence type="ECO:0000313" key="6">
    <source>
        <dbReference type="EMBL" id="MDJ1650837.1"/>
    </source>
</evidence>
<dbReference type="PANTHER" id="PTHR46491:SF3">
    <property type="entry name" value="CDGSH IRON-SULFUR DOMAIN-CONTAINING PROTEIN 3, MITOCHONDRIAL"/>
    <property type="match status" value="1"/>
</dbReference>
<name>A0ABT7DNN5_9ACTN</name>
<keyword evidence="7" id="KW-1185">Reference proteome</keyword>
<feature type="domain" description="Iron-binding zinc finger CDGSH type" evidence="5">
    <location>
        <begin position="213"/>
        <end position="250"/>
    </location>
</feature>
<protein>
    <submittedName>
        <fullName evidence="6">CDGSH iron-sulfur domain-containing protein</fullName>
    </submittedName>
</protein>
<keyword evidence="3" id="KW-0408">Iron</keyword>
<dbReference type="InterPro" id="IPR016548">
    <property type="entry name" value="UCP009180"/>
</dbReference>
<proteinExistence type="predicted"/>
<gene>
    <name evidence="6" type="ORF">QNJ86_08480</name>
</gene>
<reference evidence="6 7" key="1">
    <citation type="submission" date="2023-05" db="EMBL/GenBank/DDBJ databases">
        <title>Gordonibacter KGMB12511T sp. nov., isolated from faeces of healthy Korean.</title>
        <authorList>
            <person name="Kim H.S."/>
            <person name="Kim J.-S."/>
            <person name="Suh M.K."/>
            <person name="Eom M.K."/>
            <person name="Do H.E."/>
            <person name="Lee J.-S."/>
        </authorList>
    </citation>
    <scope>NUCLEOTIDE SEQUENCE [LARGE SCALE GENOMIC DNA]</scope>
    <source>
        <strain evidence="6 7">KGMB12511</strain>
    </source>
</reference>
<keyword evidence="4" id="KW-0411">Iron-sulfur</keyword>
<dbReference type="InterPro" id="IPR042216">
    <property type="entry name" value="MitoNEET_CISD"/>
</dbReference>
<evidence type="ECO:0000256" key="2">
    <source>
        <dbReference type="ARBA" id="ARBA00022723"/>
    </source>
</evidence>
<dbReference type="Gene3D" id="3.40.5.90">
    <property type="entry name" value="CDGSH iron-sulfur domain, mitoNEET-type"/>
    <property type="match status" value="2"/>
</dbReference>
<keyword evidence="1" id="KW-0001">2Fe-2S</keyword>
<dbReference type="InterPro" id="IPR018967">
    <property type="entry name" value="FeS-contain_CDGSH-typ"/>
</dbReference>
<organism evidence="6 7">
    <name type="scientific">Gordonibacter faecis</name>
    <dbReference type="NCBI Taxonomy" id="3047475"/>
    <lineage>
        <taxon>Bacteria</taxon>
        <taxon>Bacillati</taxon>
        <taxon>Actinomycetota</taxon>
        <taxon>Coriobacteriia</taxon>
        <taxon>Eggerthellales</taxon>
        <taxon>Eggerthellaceae</taxon>
        <taxon>Gordonibacter</taxon>
    </lineage>
</organism>
<sequence>MATMMAERQSEQTPDTQTDTRAEALEGAARSMSITITKNGPYVVSGGVPLLQEIITPVDGHREYRLRRSFPPAQTYALCRCGRTKTPPFCDGSHMTVGFEGAETASKAPYEERADIYPGAGVFLMDDNRCAYARFCHREDGDVWTLTERSGDARLKDEAIKASSDCPAGRLVHFDAAEGGSYEPQLEPSISLLEDPEVGASGPLFVRGGIPLIGADGSVYELRNRYALCRCGSSRNKPFCDAMHVTVSFSDGLF</sequence>
<dbReference type="EMBL" id="JASJEU010000015">
    <property type="protein sequence ID" value="MDJ1650837.1"/>
    <property type="molecule type" value="Genomic_DNA"/>
</dbReference>
<accession>A0ABT7DNN5</accession>
<evidence type="ECO:0000259" key="5">
    <source>
        <dbReference type="SMART" id="SM00704"/>
    </source>
</evidence>
<evidence type="ECO:0000256" key="4">
    <source>
        <dbReference type="ARBA" id="ARBA00023014"/>
    </source>
</evidence>
<dbReference type="Proteomes" id="UP001232750">
    <property type="component" value="Unassembled WGS sequence"/>
</dbReference>
<evidence type="ECO:0000313" key="7">
    <source>
        <dbReference type="Proteomes" id="UP001232750"/>
    </source>
</evidence>